<evidence type="ECO:0000313" key="2">
    <source>
        <dbReference type="Proteomes" id="UP000807469"/>
    </source>
</evidence>
<dbReference type="EMBL" id="MU155250">
    <property type="protein sequence ID" value="KAF9477806.1"/>
    <property type="molecule type" value="Genomic_DNA"/>
</dbReference>
<gene>
    <name evidence="1" type="ORF">BDN70DRAFT_994688</name>
</gene>
<protein>
    <submittedName>
        <fullName evidence="1">Uncharacterized protein</fullName>
    </submittedName>
</protein>
<organism evidence="1 2">
    <name type="scientific">Pholiota conissans</name>
    <dbReference type="NCBI Taxonomy" id="109636"/>
    <lineage>
        <taxon>Eukaryota</taxon>
        <taxon>Fungi</taxon>
        <taxon>Dikarya</taxon>
        <taxon>Basidiomycota</taxon>
        <taxon>Agaricomycotina</taxon>
        <taxon>Agaricomycetes</taxon>
        <taxon>Agaricomycetidae</taxon>
        <taxon>Agaricales</taxon>
        <taxon>Agaricineae</taxon>
        <taxon>Strophariaceae</taxon>
        <taxon>Pholiota</taxon>
    </lineage>
</organism>
<reference evidence="1" key="1">
    <citation type="submission" date="2020-11" db="EMBL/GenBank/DDBJ databases">
        <authorList>
            <consortium name="DOE Joint Genome Institute"/>
            <person name="Ahrendt S."/>
            <person name="Riley R."/>
            <person name="Andreopoulos W."/>
            <person name="Labutti K."/>
            <person name="Pangilinan J."/>
            <person name="Ruiz-Duenas F.J."/>
            <person name="Barrasa J.M."/>
            <person name="Sanchez-Garcia M."/>
            <person name="Camarero S."/>
            <person name="Miyauchi S."/>
            <person name="Serrano A."/>
            <person name="Linde D."/>
            <person name="Babiker R."/>
            <person name="Drula E."/>
            <person name="Ayuso-Fernandez I."/>
            <person name="Pacheco R."/>
            <person name="Padilla G."/>
            <person name="Ferreira P."/>
            <person name="Barriuso J."/>
            <person name="Kellner H."/>
            <person name="Castanera R."/>
            <person name="Alfaro M."/>
            <person name="Ramirez L."/>
            <person name="Pisabarro A.G."/>
            <person name="Kuo A."/>
            <person name="Tritt A."/>
            <person name="Lipzen A."/>
            <person name="He G."/>
            <person name="Yan M."/>
            <person name="Ng V."/>
            <person name="Cullen D."/>
            <person name="Martin F."/>
            <person name="Rosso M.-N."/>
            <person name="Henrissat B."/>
            <person name="Hibbett D."/>
            <person name="Martinez A.T."/>
            <person name="Grigoriev I.V."/>
        </authorList>
    </citation>
    <scope>NUCLEOTIDE SEQUENCE</scope>
    <source>
        <strain evidence="1">CIRM-BRFM 674</strain>
    </source>
</reference>
<proteinExistence type="predicted"/>
<evidence type="ECO:0000313" key="1">
    <source>
        <dbReference type="EMBL" id="KAF9477806.1"/>
    </source>
</evidence>
<keyword evidence="2" id="KW-1185">Reference proteome</keyword>
<dbReference type="Proteomes" id="UP000807469">
    <property type="component" value="Unassembled WGS sequence"/>
</dbReference>
<accession>A0A9P5YZ13</accession>
<comment type="caution">
    <text evidence="1">The sequence shown here is derived from an EMBL/GenBank/DDBJ whole genome shotgun (WGS) entry which is preliminary data.</text>
</comment>
<dbReference type="AlphaFoldDB" id="A0A9P5YZ13"/>
<sequence>MSILLPTPPNTPPNYATGSSFSRTLTDVLFGINDYLAVPDHVLPETGHRAPHTVNLRASASQIASHLQEGMFPNDADFALEIPVFGIRNELDDVADFLSRRFSKRDGDTIAISYGASDFTITFGQYDTNTFDFISAPFQVTLYNASTSRGLFPPSSSRHKDFPLTYFLHGIRRLCYISKTLVFDEFSFAQCARCVKHADIQSEINTRCPLKNILDFFPSVETLVVPNLTSEALFLLCNHVFLLAGDAKEPLPGQALPALNRVQYETGLFGSLEDLQENIKPCLELRGEWVQVQLQVAGKYII</sequence>
<name>A0A9P5YZ13_9AGAR</name>